<dbReference type="FunFam" id="1.10.510.10:FF:000596">
    <property type="entry name" value="CK1 family protein kinase"/>
    <property type="match status" value="1"/>
</dbReference>
<dbReference type="InterPro" id="IPR017441">
    <property type="entry name" value="Protein_kinase_ATP_BS"/>
</dbReference>
<dbReference type="InterPro" id="IPR000719">
    <property type="entry name" value="Prot_kinase_dom"/>
</dbReference>
<evidence type="ECO:0000256" key="7">
    <source>
        <dbReference type="SAM" id="MobiDB-lite"/>
    </source>
</evidence>
<dbReference type="PANTHER" id="PTHR11909">
    <property type="entry name" value="CASEIN KINASE-RELATED"/>
    <property type="match status" value="1"/>
</dbReference>
<dbReference type="PROSITE" id="PS00107">
    <property type="entry name" value="PROTEIN_KINASE_ATP"/>
    <property type="match status" value="1"/>
</dbReference>
<dbReference type="EMBL" id="HBGW01103018">
    <property type="protein sequence ID" value="CAD9647306.1"/>
    <property type="molecule type" value="Transcribed_RNA"/>
</dbReference>
<organism evidence="9">
    <name type="scientific">Zooxanthella nutricula</name>
    <dbReference type="NCBI Taxonomy" id="1333877"/>
    <lineage>
        <taxon>Eukaryota</taxon>
        <taxon>Sar</taxon>
        <taxon>Alveolata</taxon>
        <taxon>Dinophyceae</taxon>
        <taxon>Peridiniales</taxon>
        <taxon>Peridiniales incertae sedis</taxon>
        <taxon>Zooxanthella</taxon>
    </lineage>
</organism>
<dbReference type="GO" id="GO:0005524">
    <property type="term" value="F:ATP binding"/>
    <property type="evidence" value="ECO:0007669"/>
    <property type="project" value="UniProtKB-UniRule"/>
</dbReference>
<evidence type="ECO:0000256" key="1">
    <source>
        <dbReference type="ARBA" id="ARBA00012513"/>
    </source>
</evidence>
<protein>
    <recommendedName>
        <fullName evidence="4">Casein kinase I</fullName>
        <ecNumber evidence="1">2.7.11.1</ecNumber>
    </recommendedName>
</protein>
<dbReference type="SUPFAM" id="SSF56112">
    <property type="entry name" value="Protein kinase-like (PK-like)"/>
    <property type="match status" value="1"/>
</dbReference>
<evidence type="ECO:0000256" key="3">
    <source>
        <dbReference type="ARBA" id="ARBA00022840"/>
    </source>
</evidence>
<dbReference type="InterPro" id="IPR050235">
    <property type="entry name" value="CK1_Ser-Thr_kinase"/>
</dbReference>
<name>A0A6U8X7P8_9DINO</name>
<accession>A0A6U8X7P8</accession>
<evidence type="ECO:0000313" key="9">
    <source>
        <dbReference type="EMBL" id="CAD9647306.1"/>
    </source>
</evidence>
<keyword evidence="3 5" id="KW-0067">ATP-binding</keyword>
<dbReference type="SMART" id="SM00220">
    <property type="entry name" value="S_TKc"/>
    <property type="match status" value="1"/>
</dbReference>
<keyword evidence="6" id="KW-0418">Kinase</keyword>
<dbReference type="Pfam" id="PF00069">
    <property type="entry name" value="Pkinase"/>
    <property type="match status" value="1"/>
</dbReference>
<evidence type="ECO:0000259" key="8">
    <source>
        <dbReference type="PROSITE" id="PS50011"/>
    </source>
</evidence>
<feature type="region of interest" description="Disordered" evidence="7">
    <location>
        <begin position="313"/>
        <end position="332"/>
    </location>
</feature>
<reference evidence="9" key="1">
    <citation type="submission" date="2021-01" db="EMBL/GenBank/DDBJ databases">
        <authorList>
            <person name="Corre E."/>
            <person name="Pelletier E."/>
            <person name="Niang G."/>
            <person name="Scheremetjew M."/>
            <person name="Finn R."/>
            <person name="Kale V."/>
            <person name="Holt S."/>
            <person name="Cochrane G."/>
            <person name="Meng A."/>
            <person name="Brown T."/>
            <person name="Cohen L."/>
        </authorList>
    </citation>
    <scope>NUCLEOTIDE SEQUENCE</scope>
    <source>
        <strain evidence="9">RCC3387</strain>
    </source>
</reference>
<evidence type="ECO:0000256" key="2">
    <source>
        <dbReference type="ARBA" id="ARBA00022741"/>
    </source>
</evidence>
<dbReference type="PROSITE" id="PS50011">
    <property type="entry name" value="PROTEIN_KINASE_DOM"/>
    <property type="match status" value="1"/>
</dbReference>
<dbReference type="EC" id="2.7.11.1" evidence="1"/>
<dbReference type="InterPro" id="IPR008271">
    <property type="entry name" value="Ser/Thr_kinase_AS"/>
</dbReference>
<evidence type="ECO:0000256" key="5">
    <source>
        <dbReference type="PROSITE-ProRule" id="PRU10141"/>
    </source>
</evidence>
<dbReference type="AlphaFoldDB" id="A0A6U8X7P8"/>
<feature type="binding site" evidence="5">
    <location>
        <position position="41"/>
    </location>
    <ligand>
        <name>ATP</name>
        <dbReference type="ChEBI" id="CHEBI:30616"/>
    </ligand>
</feature>
<gene>
    <name evidence="9" type="ORF">BRAN1462_LOCUS65128</name>
</gene>
<evidence type="ECO:0000256" key="4">
    <source>
        <dbReference type="ARBA" id="ARBA00023860"/>
    </source>
</evidence>
<sequence>MGQEGKQIAKRWTLTKLLGAGSFGQIYIAKDAWSEREVAVKLEIKETKHPQLVYEAKLLKLLQGAPGVAEVYHYDEEQEHTVMVMELMGPSLEDCFNLCGRKIPLKSTLMLADQMLLRIEYFHSKHYIHRDIKPDNFLIGRGQKSNIVYIIDFGLAKKYRNPETLVHGPYRENKNLTGTARYASLNAHLGLEQSRRDDLEAIGFVLVYFLRGSLPWQGVKAPPGRDKYAAIMDMKLNMPFQELCAGIPPEFATYLEYARNLAFDQEPDYRYCRWIFQNLYRQQRFDNDGGFEWNLVKGRPKWQVNELREERRRREDAKVASSAPTSRPALGDIVLSVPSERV</sequence>
<dbReference type="CDD" id="cd14016">
    <property type="entry name" value="STKc_CK1"/>
    <property type="match status" value="1"/>
</dbReference>
<keyword evidence="6" id="KW-0723">Serine/threonine-protein kinase</keyword>
<dbReference type="Gene3D" id="1.10.510.10">
    <property type="entry name" value="Transferase(Phosphotransferase) domain 1"/>
    <property type="match status" value="1"/>
</dbReference>
<feature type="domain" description="Protein kinase" evidence="8">
    <location>
        <begin position="12"/>
        <end position="342"/>
    </location>
</feature>
<evidence type="ECO:0000256" key="6">
    <source>
        <dbReference type="RuleBase" id="RU000304"/>
    </source>
</evidence>
<dbReference type="PROSITE" id="PS00108">
    <property type="entry name" value="PROTEIN_KINASE_ST"/>
    <property type="match status" value="1"/>
</dbReference>
<comment type="similarity">
    <text evidence="6">Belongs to the protein kinase superfamily.</text>
</comment>
<dbReference type="InterPro" id="IPR011009">
    <property type="entry name" value="Kinase-like_dom_sf"/>
</dbReference>
<keyword evidence="2 5" id="KW-0547">Nucleotide-binding</keyword>
<dbReference type="GO" id="GO:0004674">
    <property type="term" value="F:protein serine/threonine kinase activity"/>
    <property type="evidence" value="ECO:0007669"/>
    <property type="project" value="UniProtKB-KW"/>
</dbReference>
<keyword evidence="6" id="KW-0808">Transferase</keyword>
<proteinExistence type="inferred from homology"/>